<organism evidence="2 3">
    <name type="scientific">Paenibacillus artemisiicola</name>
    <dbReference type="NCBI Taxonomy" id="1172618"/>
    <lineage>
        <taxon>Bacteria</taxon>
        <taxon>Bacillati</taxon>
        <taxon>Bacillota</taxon>
        <taxon>Bacilli</taxon>
        <taxon>Bacillales</taxon>
        <taxon>Paenibacillaceae</taxon>
        <taxon>Paenibacillus</taxon>
    </lineage>
</organism>
<dbReference type="EMBL" id="JAGGDJ010000003">
    <property type="protein sequence ID" value="MBO7743766.1"/>
    <property type="molecule type" value="Genomic_DNA"/>
</dbReference>
<feature type="chain" id="PRO_5045677797" evidence="1">
    <location>
        <begin position="31"/>
        <end position="79"/>
    </location>
</feature>
<comment type="caution">
    <text evidence="2">The sequence shown here is derived from an EMBL/GenBank/DDBJ whole genome shotgun (WGS) entry which is preliminary data.</text>
</comment>
<feature type="signal peptide" evidence="1">
    <location>
        <begin position="1"/>
        <end position="30"/>
    </location>
</feature>
<evidence type="ECO:0000313" key="3">
    <source>
        <dbReference type="Proteomes" id="UP000670947"/>
    </source>
</evidence>
<gene>
    <name evidence="2" type="ORF">I8J29_06125</name>
</gene>
<sequence>MKERLVDMTREWTRGMLLAAVLLAGTTGSAAVSPAAAAGADAPRLTGNGLPMLDPAFGNDTHFMKALALELYKESPVTA</sequence>
<reference evidence="2 3" key="1">
    <citation type="submission" date="2021-03" db="EMBL/GenBank/DDBJ databases">
        <title>Paenibacillus artemisicola MWE-103 whole genome sequence.</title>
        <authorList>
            <person name="Ham Y.J."/>
        </authorList>
    </citation>
    <scope>NUCLEOTIDE SEQUENCE [LARGE SCALE GENOMIC DNA]</scope>
    <source>
        <strain evidence="2 3">MWE-103</strain>
    </source>
</reference>
<protein>
    <submittedName>
        <fullName evidence="2">Uncharacterized protein</fullName>
    </submittedName>
</protein>
<name>A0ABS3W637_9BACL</name>
<evidence type="ECO:0000313" key="2">
    <source>
        <dbReference type="EMBL" id="MBO7743766.1"/>
    </source>
</evidence>
<keyword evidence="1" id="KW-0732">Signal</keyword>
<dbReference type="Proteomes" id="UP000670947">
    <property type="component" value="Unassembled WGS sequence"/>
</dbReference>
<keyword evidence="3" id="KW-1185">Reference proteome</keyword>
<accession>A0ABS3W637</accession>
<evidence type="ECO:0000256" key="1">
    <source>
        <dbReference type="SAM" id="SignalP"/>
    </source>
</evidence>
<dbReference type="RefSeq" id="WP_208846803.1">
    <property type="nucleotide sequence ID" value="NZ_JAGGDJ010000003.1"/>
</dbReference>
<proteinExistence type="predicted"/>